<sequence length="41" mass="4783">MLNSPNLEGKHGLMIRLGFMKHRYSNKDLISRLITVIYGHQ</sequence>
<gene>
    <name evidence="1" type="ORF">GJW-30_1_00070</name>
</gene>
<dbReference type="KEGG" id="vgo:GJW-30_1_00070"/>
<organism evidence="1 2">
    <name type="scientific">Variibacter gotjawalensis</name>
    <dbReference type="NCBI Taxonomy" id="1333996"/>
    <lineage>
        <taxon>Bacteria</taxon>
        <taxon>Pseudomonadati</taxon>
        <taxon>Pseudomonadota</taxon>
        <taxon>Alphaproteobacteria</taxon>
        <taxon>Hyphomicrobiales</taxon>
        <taxon>Nitrobacteraceae</taxon>
        <taxon>Variibacter</taxon>
    </lineage>
</organism>
<evidence type="ECO:0000313" key="1">
    <source>
        <dbReference type="EMBL" id="BAT57564.1"/>
    </source>
</evidence>
<dbReference type="AlphaFoldDB" id="A0A0S3PNW4"/>
<protein>
    <submittedName>
        <fullName evidence="1">Uncharacterized protein</fullName>
    </submittedName>
</protein>
<keyword evidence="2" id="KW-1185">Reference proteome</keyword>
<proteinExistence type="predicted"/>
<reference evidence="1 2" key="1">
    <citation type="submission" date="2015-08" db="EMBL/GenBank/DDBJ databases">
        <title>Investigation of the bacterial diversity of lava forest soil.</title>
        <authorList>
            <person name="Lee J.S."/>
        </authorList>
    </citation>
    <scope>NUCLEOTIDE SEQUENCE [LARGE SCALE GENOMIC DNA]</scope>
    <source>
        <strain evidence="1 2">GJW-30</strain>
    </source>
</reference>
<name>A0A0S3PNW4_9BRAD</name>
<evidence type="ECO:0000313" key="2">
    <source>
        <dbReference type="Proteomes" id="UP000236884"/>
    </source>
</evidence>
<accession>A0A0S3PNW4</accession>
<dbReference type="Proteomes" id="UP000236884">
    <property type="component" value="Chromosome"/>
</dbReference>
<dbReference type="EMBL" id="AP014946">
    <property type="protein sequence ID" value="BAT57564.1"/>
    <property type="molecule type" value="Genomic_DNA"/>
</dbReference>